<keyword evidence="2" id="KW-0238">DNA-binding</keyword>
<dbReference type="GO" id="GO:0045892">
    <property type="term" value="P:negative regulation of DNA-templated transcription"/>
    <property type="evidence" value="ECO:0007669"/>
    <property type="project" value="TreeGrafter"/>
</dbReference>
<dbReference type="Pfam" id="PF09339">
    <property type="entry name" value="HTH_IclR"/>
    <property type="match status" value="1"/>
</dbReference>
<evidence type="ECO:0000256" key="2">
    <source>
        <dbReference type="ARBA" id="ARBA00023125"/>
    </source>
</evidence>
<dbReference type="Pfam" id="PF01614">
    <property type="entry name" value="IclR_C"/>
    <property type="match status" value="1"/>
</dbReference>
<evidence type="ECO:0000256" key="3">
    <source>
        <dbReference type="ARBA" id="ARBA00023163"/>
    </source>
</evidence>
<evidence type="ECO:0000313" key="6">
    <source>
        <dbReference type="EMBL" id="MQR02566.1"/>
    </source>
</evidence>
<dbReference type="PANTHER" id="PTHR30136:SF24">
    <property type="entry name" value="HTH-TYPE TRANSCRIPTIONAL REPRESSOR ALLR"/>
    <property type="match status" value="1"/>
</dbReference>
<dbReference type="GO" id="GO:0003700">
    <property type="term" value="F:DNA-binding transcription factor activity"/>
    <property type="evidence" value="ECO:0007669"/>
    <property type="project" value="TreeGrafter"/>
</dbReference>
<dbReference type="OrthoDB" id="9807558at2"/>
<dbReference type="AlphaFoldDB" id="A0A843Z133"/>
<dbReference type="InterPro" id="IPR036390">
    <property type="entry name" value="WH_DNA-bd_sf"/>
</dbReference>
<dbReference type="PROSITE" id="PS51077">
    <property type="entry name" value="HTH_ICLR"/>
    <property type="match status" value="1"/>
</dbReference>
<dbReference type="InterPro" id="IPR050707">
    <property type="entry name" value="HTH_MetabolicPath_Reg"/>
</dbReference>
<feature type="domain" description="IclR-ED" evidence="5">
    <location>
        <begin position="166"/>
        <end position="348"/>
    </location>
</feature>
<evidence type="ECO:0000259" key="5">
    <source>
        <dbReference type="PROSITE" id="PS51078"/>
    </source>
</evidence>
<protein>
    <submittedName>
        <fullName evidence="6">Helix-turn-helix domain-containing protein</fullName>
    </submittedName>
</protein>
<evidence type="ECO:0000256" key="1">
    <source>
        <dbReference type="ARBA" id="ARBA00023015"/>
    </source>
</evidence>
<dbReference type="EMBL" id="WINI01000010">
    <property type="protein sequence ID" value="MQR02566.1"/>
    <property type="molecule type" value="Genomic_DNA"/>
</dbReference>
<keyword evidence="7" id="KW-1185">Reference proteome</keyword>
<organism evidence="6 7">
    <name type="scientific">Glaciimonas soli</name>
    <dbReference type="NCBI Taxonomy" id="2590999"/>
    <lineage>
        <taxon>Bacteria</taxon>
        <taxon>Pseudomonadati</taxon>
        <taxon>Pseudomonadota</taxon>
        <taxon>Betaproteobacteria</taxon>
        <taxon>Burkholderiales</taxon>
        <taxon>Oxalobacteraceae</taxon>
        <taxon>Glaciimonas</taxon>
    </lineage>
</organism>
<dbReference type="SUPFAM" id="SSF55781">
    <property type="entry name" value="GAF domain-like"/>
    <property type="match status" value="1"/>
</dbReference>
<reference evidence="6 7" key="1">
    <citation type="submission" date="2019-10" db="EMBL/GenBank/DDBJ databases">
        <title>Glaciimonas soli sp. nov., a psychrophilic bacterium isolated from the forest soil of a high elevation mountain in Taiwan.</title>
        <authorList>
            <person name="Wang L.-T."/>
            <person name="Shieh W.Y."/>
        </authorList>
    </citation>
    <scope>NUCLEOTIDE SEQUENCE [LARGE SCALE GENOMIC DNA]</scope>
    <source>
        <strain evidence="6 7">GS1</strain>
    </source>
</reference>
<feature type="domain" description="HTH iclR-type" evidence="4">
    <location>
        <begin position="100"/>
        <end position="161"/>
    </location>
</feature>
<keyword evidence="3" id="KW-0804">Transcription</keyword>
<dbReference type="Proteomes" id="UP000451565">
    <property type="component" value="Unassembled WGS sequence"/>
</dbReference>
<proteinExistence type="predicted"/>
<sequence>MALSLSTFLSMLFLYKNSGGKVMTQPSDWHSPVKLLPCFLFFVYPQSVISSACLKPRTRRRYFMGKQQHVENNCLLYKKLILESAKVHINILEFTYMNNVRSIERVLDLFEHFARSLDPLTLTAVAAHFDLPKSSALAILRTLVDRGYVVKNDQGHYALEDTFRRHGFGWGGDHFSRAVAFAKPLLQVICDETGESVMVGAMVGDDSVRLLAQAVSPQIVRYESSIDAITPAYCTAMGRVLLAFGDEKRQARALSKPSYPVYTTKTVTNPKSIRASIVEARKDGVAIVDSEYVDGGVGIAVPVFGDNGTPLLALNVGCVSSRFQEKKDQILESLKKAVQYINLNFPNA</sequence>
<accession>A0A843Z133</accession>
<dbReference type="GO" id="GO:0003677">
    <property type="term" value="F:DNA binding"/>
    <property type="evidence" value="ECO:0007669"/>
    <property type="project" value="UniProtKB-KW"/>
</dbReference>
<gene>
    <name evidence="6" type="ORF">GEV47_17965</name>
</gene>
<dbReference type="Gene3D" id="3.30.450.40">
    <property type="match status" value="1"/>
</dbReference>
<dbReference type="InterPro" id="IPR029016">
    <property type="entry name" value="GAF-like_dom_sf"/>
</dbReference>
<dbReference type="SUPFAM" id="SSF46785">
    <property type="entry name" value="Winged helix' DNA-binding domain"/>
    <property type="match status" value="1"/>
</dbReference>
<dbReference type="SMART" id="SM00346">
    <property type="entry name" value="HTH_ICLR"/>
    <property type="match status" value="1"/>
</dbReference>
<dbReference type="Gene3D" id="1.10.10.10">
    <property type="entry name" value="Winged helix-like DNA-binding domain superfamily/Winged helix DNA-binding domain"/>
    <property type="match status" value="1"/>
</dbReference>
<dbReference type="InterPro" id="IPR036388">
    <property type="entry name" value="WH-like_DNA-bd_sf"/>
</dbReference>
<dbReference type="PROSITE" id="PS51078">
    <property type="entry name" value="ICLR_ED"/>
    <property type="match status" value="1"/>
</dbReference>
<dbReference type="PANTHER" id="PTHR30136">
    <property type="entry name" value="HELIX-TURN-HELIX TRANSCRIPTIONAL REGULATOR, ICLR FAMILY"/>
    <property type="match status" value="1"/>
</dbReference>
<dbReference type="InterPro" id="IPR005471">
    <property type="entry name" value="Tscrpt_reg_IclR_N"/>
</dbReference>
<keyword evidence="1" id="KW-0805">Transcription regulation</keyword>
<comment type="caution">
    <text evidence="6">The sequence shown here is derived from an EMBL/GenBank/DDBJ whole genome shotgun (WGS) entry which is preliminary data.</text>
</comment>
<evidence type="ECO:0000313" key="7">
    <source>
        <dbReference type="Proteomes" id="UP000451565"/>
    </source>
</evidence>
<name>A0A843Z133_9BURK</name>
<evidence type="ECO:0000259" key="4">
    <source>
        <dbReference type="PROSITE" id="PS51077"/>
    </source>
</evidence>
<dbReference type="InterPro" id="IPR014757">
    <property type="entry name" value="Tscrpt_reg_IclR_C"/>
</dbReference>